<evidence type="ECO:0000313" key="1">
    <source>
        <dbReference type="EMBL" id="CAF4333041.1"/>
    </source>
</evidence>
<gene>
    <name evidence="1" type="ORF">FNK824_LOCUS41745</name>
</gene>
<organism evidence="1 2">
    <name type="scientific">Rotaria sordida</name>
    <dbReference type="NCBI Taxonomy" id="392033"/>
    <lineage>
        <taxon>Eukaryota</taxon>
        <taxon>Metazoa</taxon>
        <taxon>Spiralia</taxon>
        <taxon>Gnathifera</taxon>
        <taxon>Rotifera</taxon>
        <taxon>Eurotatoria</taxon>
        <taxon>Bdelloidea</taxon>
        <taxon>Philodinida</taxon>
        <taxon>Philodinidae</taxon>
        <taxon>Rotaria</taxon>
    </lineage>
</organism>
<sequence length="33" mass="3743">MLVALAHACIRNEYSNLKENTLKKRLDFGSHAV</sequence>
<accession>A0A820JU24</accession>
<comment type="caution">
    <text evidence="1">The sequence shown here is derived from an EMBL/GenBank/DDBJ whole genome shotgun (WGS) entry which is preliminary data.</text>
</comment>
<dbReference type="Proteomes" id="UP000663874">
    <property type="component" value="Unassembled WGS sequence"/>
</dbReference>
<reference evidence="1" key="1">
    <citation type="submission" date="2021-02" db="EMBL/GenBank/DDBJ databases">
        <authorList>
            <person name="Nowell W R."/>
        </authorList>
    </citation>
    <scope>NUCLEOTIDE SEQUENCE</scope>
</reference>
<feature type="non-terminal residue" evidence="1">
    <location>
        <position position="1"/>
    </location>
</feature>
<feature type="non-terminal residue" evidence="1">
    <location>
        <position position="33"/>
    </location>
</feature>
<dbReference type="EMBL" id="CAJOBE010043138">
    <property type="protein sequence ID" value="CAF4333041.1"/>
    <property type="molecule type" value="Genomic_DNA"/>
</dbReference>
<proteinExistence type="predicted"/>
<evidence type="ECO:0000313" key="2">
    <source>
        <dbReference type="Proteomes" id="UP000663874"/>
    </source>
</evidence>
<protein>
    <submittedName>
        <fullName evidence="1">Uncharacterized protein</fullName>
    </submittedName>
</protein>
<name>A0A820JU24_9BILA</name>
<dbReference type="AlphaFoldDB" id="A0A820JU24"/>